<keyword evidence="4" id="KW-1185">Reference proteome</keyword>
<gene>
    <name evidence="3" type="ORF">SAMN04490239_0005</name>
</gene>
<dbReference type="EMBL" id="FNSV01000001">
    <property type="protein sequence ID" value="SEB29040.1"/>
    <property type="molecule type" value="Genomic_DNA"/>
</dbReference>
<keyword evidence="2" id="KW-0812">Transmembrane</keyword>
<accession>A0A1H4I546</accession>
<protein>
    <submittedName>
        <fullName evidence="3">Uncharacterized protein</fullName>
    </submittedName>
</protein>
<keyword evidence="2" id="KW-0472">Membrane</keyword>
<keyword evidence="2" id="KW-1133">Transmembrane helix</keyword>
<evidence type="ECO:0000256" key="2">
    <source>
        <dbReference type="SAM" id="Phobius"/>
    </source>
</evidence>
<reference evidence="4" key="1">
    <citation type="submission" date="2016-10" db="EMBL/GenBank/DDBJ databases">
        <authorList>
            <person name="Varghese N."/>
            <person name="Submissions S."/>
        </authorList>
    </citation>
    <scope>NUCLEOTIDE SEQUENCE [LARGE SCALE GENOMIC DNA]</scope>
    <source>
        <strain evidence="4">DSM 44498</strain>
    </source>
</reference>
<evidence type="ECO:0000256" key="1">
    <source>
        <dbReference type="SAM" id="MobiDB-lite"/>
    </source>
</evidence>
<evidence type="ECO:0000313" key="3">
    <source>
        <dbReference type="EMBL" id="SEB29040.1"/>
    </source>
</evidence>
<evidence type="ECO:0000313" key="4">
    <source>
        <dbReference type="Proteomes" id="UP000183561"/>
    </source>
</evidence>
<dbReference type="AlphaFoldDB" id="A0A1H4I546"/>
<feature type="transmembrane region" description="Helical" evidence="2">
    <location>
        <begin position="49"/>
        <end position="70"/>
    </location>
</feature>
<feature type="region of interest" description="Disordered" evidence="1">
    <location>
        <begin position="96"/>
        <end position="121"/>
    </location>
</feature>
<dbReference type="Proteomes" id="UP000183561">
    <property type="component" value="Unassembled WGS sequence"/>
</dbReference>
<organism evidence="3 4">
    <name type="scientific">Rhodococcus koreensis</name>
    <dbReference type="NCBI Taxonomy" id="99653"/>
    <lineage>
        <taxon>Bacteria</taxon>
        <taxon>Bacillati</taxon>
        <taxon>Actinomycetota</taxon>
        <taxon>Actinomycetes</taxon>
        <taxon>Mycobacteriales</taxon>
        <taxon>Nocardiaceae</taxon>
        <taxon>Rhodococcus</taxon>
    </lineage>
</organism>
<sequence length="121" mass="13811">MHDDDDHWERLIFGAEKFQRDLEVHALNLKFHHSESGHWQDKAHKILRWILLFAILTVSLMILTLLELFIGHQSNWWLVGEVTSAVSSPAFSHTCTAAASSDRGPRARDFGPSNHPRAFAL</sequence>
<proteinExistence type="predicted"/>
<name>A0A1H4I546_9NOCA</name>